<evidence type="ECO:0000313" key="1">
    <source>
        <dbReference type="EMBL" id="KOO69062.1"/>
    </source>
</evidence>
<evidence type="ECO:0008006" key="3">
    <source>
        <dbReference type="Google" id="ProtNLM"/>
    </source>
</evidence>
<dbReference type="Pfam" id="PF14903">
    <property type="entry name" value="WG_beta_rep"/>
    <property type="match status" value="1"/>
</dbReference>
<dbReference type="OrthoDB" id="1066688at2"/>
<sequence length="230" mass="26195">MKNIKATSEILSVYNNMLAKADKLTDEKLRDEALAEAEKYKNGFDWSDVIFYEDGKAGVKNVLGEILVPAKFDKIAFTYCYFVKNMPYIVINHGNFGMVKSDGSGEMLAPCEYHEIAPLIYYGCFIVMADDYWGLINSNGQIVAPVEHDDIQILEDQFAVFRKDDKKGLYAFENDVYVSPEYDDIKHDDIDEPIKFIRDGKTFYIDTEGNVYDDAEDSEHLLLGVQSDPV</sequence>
<keyword evidence="2" id="KW-1185">Reference proteome</keyword>
<evidence type="ECO:0000313" key="2">
    <source>
        <dbReference type="Proteomes" id="UP000036951"/>
    </source>
</evidence>
<name>A0A8E1QYQ2_9BACT</name>
<organism evidence="1 2">
    <name type="scientific">Xylanibacter rarus</name>
    <dbReference type="NCBI Taxonomy" id="1676614"/>
    <lineage>
        <taxon>Bacteria</taxon>
        <taxon>Pseudomonadati</taxon>
        <taxon>Bacteroidota</taxon>
        <taxon>Bacteroidia</taxon>
        <taxon>Bacteroidales</taxon>
        <taxon>Prevotellaceae</taxon>
        <taxon>Xylanibacter</taxon>
    </lineage>
</organism>
<proteinExistence type="predicted"/>
<protein>
    <recommendedName>
        <fullName evidence="3">WG repeat-containing protein</fullName>
    </recommendedName>
</protein>
<dbReference type="Proteomes" id="UP000036951">
    <property type="component" value="Unassembled WGS sequence"/>
</dbReference>
<accession>A0A8E1QYQ2</accession>
<comment type="caution">
    <text evidence="1">The sequence shown here is derived from an EMBL/GenBank/DDBJ whole genome shotgun (WGS) entry which is preliminary data.</text>
</comment>
<reference evidence="1 2" key="1">
    <citation type="submission" date="2015-06" db="EMBL/GenBank/DDBJ databases">
        <title>Prevotella sp. 109, sp. nov., a novel member of the family Prevotellaceae isolated from human faeces.</title>
        <authorList>
            <person name="Shkoporov A.N."/>
            <person name="Chaplin A.V."/>
            <person name="Kafarskaia L.I."/>
            <person name="Efimov B.A."/>
        </authorList>
    </citation>
    <scope>NUCLEOTIDE SEQUENCE [LARGE SCALE GENOMIC DNA]</scope>
    <source>
        <strain evidence="1 2">109</strain>
    </source>
</reference>
<dbReference type="InterPro" id="IPR032774">
    <property type="entry name" value="WG_beta_rep"/>
</dbReference>
<dbReference type="AlphaFoldDB" id="A0A8E1QYQ2"/>
<dbReference type="EMBL" id="LFQU01000005">
    <property type="protein sequence ID" value="KOO69062.1"/>
    <property type="molecule type" value="Genomic_DNA"/>
</dbReference>
<gene>
    <name evidence="1" type="ORF">ACU52_04080</name>
</gene>
<dbReference type="RefSeq" id="WP_053397868.1">
    <property type="nucleotide sequence ID" value="NZ_LFQU01000005.1"/>
</dbReference>